<evidence type="ECO:0000256" key="1">
    <source>
        <dbReference type="SAM" id="MobiDB-lite"/>
    </source>
</evidence>
<accession>A0A8S9YTP1</accession>
<organism evidence="2 3">
    <name type="scientific">Paragonimus skrjabini miyazakii</name>
    <dbReference type="NCBI Taxonomy" id="59628"/>
    <lineage>
        <taxon>Eukaryota</taxon>
        <taxon>Metazoa</taxon>
        <taxon>Spiralia</taxon>
        <taxon>Lophotrochozoa</taxon>
        <taxon>Platyhelminthes</taxon>
        <taxon>Trematoda</taxon>
        <taxon>Digenea</taxon>
        <taxon>Plagiorchiida</taxon>
        <taxon>Troglotremata</taxon>
        <taxon>Troglotrematidae</taxon>
        <taxon>Paragonimus</taxon>
    </lineage>
</organism>
<dbReference type="EMBL" id="JTDE01002023">
    <property type="protein sequence ID" value="KAF7257984.1"/>
    <property type="molecule type" value="Genomic_DNA"/>
</dbReference>
<dbReference type="AlphaFoldDB" id="A0A8S9YTP1"/>
<evidence type="ECO:0000313" key="2">
    <source>
        <dbReference type="EMBL" id="KAF7257984.1"/>
    </source>
</evidence>
<proteinExistence type="predicted"/>
<dbReference type="Proteomes" id="UP000822476">
    <property type="component" value="Unassembled WGS sequence"/>
</dbReference>
<sequence length="76" mass="8644">MGGHKGATSKTSDTRTVTTKSPKENITIGAILKDFFQVYKATTPKRLQILDVYLSYAHSLSTLFFRVLFHVLHRLF</sequence>
<feature type="region of interest" description="Disordered" evidence="1">
    <location>
        <begin position="1"/>
        <end position="20"/>
    </location>
</feature>
<feature type="compositionally biased region" description="Low complexity" evidence="1">
    <location>
        <begin position="8"/>
        <end position="20"/>
    </location>
</feature>
<name>A0A8S9YTP1_9TREM</name>
<comment type="caution">
    <text evidence="2">The sequence shown here is derived from an EMBL/GenBank/DDBJ whole genome shotgun (WGS) entry which is preliminary data.</text>
</comment>
<evidence type="ECO:0000313" key="3">
    <source>
        <dbReference type="Proteomes" id="UP000822476"/>
    </source>
</evidence>
<dbReference type="OrthoDB" id="445566at2759"/>
<keyword evidence="3" id="KW-1185">Reference proteome</keyword>
<gene>
    <name evidence="2" type="ORF">EG68_04576</name>
</gene>
<reference evidence="2" key="1">
    <citation type="submission" date="2019-07" db="EMBL/GenBank/DDBJ databases">
        <title>Annotation for the trematode Paragonimus miyazaki's.</title>
        <authorList>
            <person name="Choi Y.-J."/>
        </authorList>
    </citation>
    <scope>NUCLEOTIDE SEQUENCE</scope>
    <source>
        <strain evidence="2">Japan</strain>
    </source>
</reference>
<protein>
    <submittedName>
        <fullName evidence="2">Uncharacterized protein</fullName>
    </submittedName>
</protein>